<accession>A0A6C0LEN6</accession>
<evidence type="ECO:0000256" key="1">
    <source>
        <dbReference type="SAM" id="Phobius"/>
    </source>
</evidence>
<organism evidence="2">
    <name type="scientific">viral metagenome</name>
    <dbReference type="NCBI Taxonomy" id="1070528"/>
    <lineage>
        <taxon>unclassified sequences</taxon>
        <taxon>metagenomes</taxon>
        <taxon>organismal metagenomes</taxon>
    </lineage>
</organism>
<keyword evidence="1" id="KW-1133">Transmembrane helix</keyword>
<name>A0A6C0LEN6_9ZZZZ</name>
<evidence type="ECO:0000313" key="2">
    <source>
        <dbReference type="EMBL" id="QHU29456.1"/>
    </source>
</evidence>
<keyword evidence="1" id="KW-0472">Membrane</keyword>
<reference evidence="2" key="1">
    <citation type="journal article" date="2020" name="Nature">
        <title>Giant virus diversity and host interactions through global metagenomics.</title>
        <authorList>
            <person name="Schulz F."/>
            <person name="Roux S."/>
            <person name="Paez-Espino D."/>
            <person name="Jungbluth S."/>
            <person name="Walsh D.A."/>
            <person name="Denef V.J."/>
            <person name="McMahon K.D."/>
            <person name="Konstantinidis K.T."/>
            <person name="Eloe-Fadrosh E.A."/>
            <person name="Kyrpides N.C."/>
            <person name="Woyke T."/>
        </authorList>
    </citation>
    <scope>NUCLEOTIDE SEQUENCE</scope>
    <source>
        <strain evidence="2">GVMAG-M-3300027804-48</strain>
    </source>
</reference>
<sequence length="41" mass="5054">MNIKKFVLLLIYIINLQFYFTIPIIIKKNYTRTYEQIIDSK</sequence>
<keyword evidence="1" id="KW-0812">Transmembrane</keyword>
<feature type="transmembrane region" description="Helical" evidence="1">
    <location>
        <begin position="6"/>
        <end position="26"/>
    </location>
</feature>
<proteinExistence type="predicted"/>
<protein>
    <submittedName>
        <fullName evidence="2">Uncharacterized protein</fullName>
    </submittedName>
</protein>
<dbReference type="EMBL" id="MN740489">
    <property type="protein sequence ID" value="QHU29456.1"/>
    <property type="molecule type" value="Genomic_DNA"/>
</dbReference>
<dbReference type="AlphaFoldDB" id="A0A6C0LEN6"/>